<dbReference type="PANTHER" id="PTHR42850:SF2">
    <property type="entry name" value="BLL5683 PROTEIN"/>
    <property type="match status" value="1"/>
</dbReference>
<reference evidence="3 4" key="1">
    <citation type="submission" date="2019-01" db="EMBL/GenBank/DDBJ databases">
        <title>Genomic insights into a novel species Rhodoferax sp.</title>
        <authorList>
            <person name="Jin L."/>
        </authorList>
    </citation>
    <scope>NUCLEOTIDE SEQUENCE [LARGE SCALE GENOMIC DNA]</scope>
    <source>
        <strain evidence="3 4">CHu59-6-5</strain>
    </source>
</reference>
<evidence type="ECO:0000313" key="4">
    <source>
        <dbReference type="Proteomes" id="UP000316798"/>
    </source>
</evidence>
<organism evidence="3 4">
    <name type="scientific">Rhodoferax sediminis</name>
    <dbReference type="NCBI Taxonomy" id="2509614"/>
    <lineage>
        <taxon>Bacteria</taxon>
        <taxon>Pseudomonadati</taxon>
        <taxon>Pseudomonadota</taxon>
        <taxon>Betaproteobacteria</taxon>
        <taxon>Burkholderiales</taxon>
        <taxon>Comamonadaceae</taxon>
        <taxon>Rhodoferax</taxon>
    </lineage>
</organism>
<dbReference type="Pfam" id="PF12850">
    <property type="entry name" value="Metallophos_2"/>
    <property type="match status" value="1"/>
</dbReference>
<name>A0A515DH87_9BURK</name>
<evidence type="ECO:0000259" key="2">
    <source>
        <dbReference type="Pfam" id="PF12850"/>
    </source>
</evidence>
<proteinExistence type="inferred from homology"/>
<comment type="similarity">
    <text evidence="1">Belongs to the metallophosphoesterase superfamily. YfcE family.</text>
</comment>
<dbReference type="SUPFAM" id="SSF56300">
    <property type="entry name" value="Metallo-dependent phosphatases"/>
    <property type="match status" value="1"/>
</dbReference>
<dbReference type="RefSeq" id="WP_142821220.1">
    <property type="nucleotide sequence ID" value="NZ_CP035503.1"/>
</dbReference>
<dbReference type="PANTHER" id="PTHR42850">
    <property type="entry name" value="METALLOPHOSPHOESTERASE"/>
    <property type="match status" value="1"/>
</dbReference>
<dbReference type="InterPro" id="IPR050126">
    <property type="entry name" value="Ap4A_hydrolase"/>
</dbReference>
<feature type="domain" description="Calcineurin-like phosphoesterase" evidence="2">
    <location>
        <begin position="1"/>
        <end position="197"/>
    </location>
</feature>
<dbReference type="Gene3D" id="3.60.21.10">
    <property type="match status" value="1"/>
</dbReference>
<dbReference type="PIRSF" id="PIRSF000883">
    <property type="entry name" value="Pesterase_MJ0912"/>
    <property type="match status" value="1"/>
</dbReference>
<dbReference type="InterPro" id="IPR024654">
    <property type="entry name" value="Calcineurin-like_PHP_lpxH"/>
</dbReference>
<evidence type="ECO:0000256" key="1">
    <source>
        <dbReference type="ARBA" id="ARBA00008950"/>
    </source>
</evidence>
<dbReference type="GO" id="GO:0016791">
    <property type="term" value="F:phosphatase activity"/>
    <property type="evidence" value="ECO:0007669"/>
    <property type="project" value="TreeGrafter"/>
</dbReference>
<keyword evidence="4" id="KW-1185">Reference proteome</keyword>
<evidence type="ECO:0000313" key="3">
    <source>
        <dbReference type="EMBL" id="QDL39764.1"/>
    </source>
</evidence>
<dbReference type="InterPro" id="IPR011152">
    <property type="entry name" value="Pesterase_MJ0912"/>
</dbReference>
<dbReference type="AlphaFoldDB" id="A0A515DH87"/>
<dbReference type="OrthoDB" id="9813918at2"/>
<dbReference type="KEGG" id="rhf:EUB48_11265"/>
<gene>
    <name evidence="3" type="ORF">EUB48_11265</name>
</gene>
<dbReference type="Proteomes" id="UP000316798">
    <property type="component" value="Chromosome"/>
</dbReference>
<protein>
    <submittedName>
        <fullName evidence="3">Metallophosphoesterase</fullName>
    </submittedName>
</protein>
<dbReference type="InterPro" id="IPR029052">
    <property type="entry name" value="Metallo-depent_PP-like"/>
</dbReference>
<accession>A0A515DH87</accession>
<dbReference type="EMBL" id="CP035503">
    <property type="protein sequence ID" value="QDL39764.1"/>
    <property type="molecule type" value="Genomic_DNA"/>
</dbReference>
<dbReference type="GO" id="GO:0005737">
    <property type="term" value="C:cytoplasm"/>
    <property type="evidence" value="ECO:0007669"/>
    <property type="project" value="TreeGrafter"/>
</dbReference>
<sequence length="255" mass="26530">MRIAVISDIHGNLPALDAVLADIARRGADVIVNCGDILSGPLWPAETADRLMALALPTIAGNHERQLLGCAHQPGSPVDQYAFEHSTRAQQQWLASLPATLQLAPDVYVCHGQPATDMEYLLETVAPGAGSRMARPAVVAAQLAGSAAAQASLVLCGHSHLPRIMMVAGVAGGRTGGTPCVNPGSVGLPAFDDDHVAFHIHETGAPHAHYALCERLPAGWAVAQVAVPYDWNSASAKAAREGAAGWAHWLATGYA</sequence>